<accession>A0A232EZT9</accession>
<evidence type="ECO:0000256" key="1">
    <source>
        <dbReference type="SAM" id="SignalP"/>
    </source>
</evidence>
<gene>
    <name evidence="2" type="ORF">TSAR_012786</name>
</gene>
<evidence type="ECO:0000313" key="3">
    <source>
        <dbReference type="Proteomes" id="UP000215335"/>
    </source>
</evidence>
<evidence type="ECO:0000313" key="2">
    <source>
        <dbReference type="EMBL" id="OXU23895.1"/>
    </source>
</evidence>
<dbReference type="EMBL" id="NNAY01001461">
    <property type="protein sequence ID" value="OXU23895.1"/>
    <property type="molecule type" value="Genomic_DNA"/>
</dbReference>
<feature type="chain" id="PRO_5013189569" evidence="1">
    <location>
        <begin position="24"/>
        <end position="111"/>
    </location>
</feature>
<dbReference type="Proteomes" id="UP000215335">
    <property type="component" value="Unassembled WGS sequence"/>
</dbReference>
<name>A0A232EZT9_9HYME</name>
<protein>
    <submittedName>
        <fullName evidence="2">Uncharacterized protein</fullName>
    </submittedName>
</protein>
<organism evidence="2 3">
    <name type="scientific">Trichomalopsis sarcophagae</name>
    <dbReference type="NCBI Taxonomy" id="543379"/>
    <lineage>
        <taxon>Eukaryota</taxon>
        <taxon>Metazoa</taxon>
        <taxon>Ecdysozoa</taxon>
        <taxon>Arthropoda</taxon>
        <taxon>Hexapoda</taxon>
        <taxon>Insecta</taxon>
        <taxon>Pterygota</taxon>
        <taxon>Neoptera</taxon>
        <taxon>Endopterygota</taxon>
        <taxon>Hymenoptera</taxon>
        <taxon>Apocrita</taxon>
        <taxon>Proctotrupomorpha</taxon>
        <taxon>Chalcidoidea</taxon>
        <taxon>Pteromalidae</taxon>
        <taxon>Pteromalinae</taxon>
        <taxon>Trichomalopsis</taxon>
    </lineage>
</organism>
<reference evidence="2 3" key="1">
    <citation type="journal article" date="2017" name="Curr. Biol.">
        <title>The Evolution of Venom by Co-option of Single-Copy Genes.</title>
        <authorList>
            <person name="Martinson E.O."/>
            <person name="Mrinalini"/>
            <person name="Kelkar Y.D."/>
            <person name="Chang C.H."/>
            <person name="Werren J.H."/>
        </authorList>
    </citation>
    <scope>NUCLEOTIDE SEQUENCE [LARGE SCALE GENOMIC DNA]</scope>
    <source>
        <strain evidence="2 3">Alberta</strain>
        <tissue evidence="2">Whole body</tissue>
    </source>
</reference>
<feature type="signal peptide" evidence="1">
    <location>
        <begin position="1"/>
        <end position="23"/>
    </location>
</feature>
<dbReference type="AlphaFoldDB" id="A0A232EZT9"/>
<sequence>MMFKTRLFVALILPVLLCISAQAPEPIPEEDEGQDDYLKGFAHEYKTHIVDKQHLTCENYENYCNSAGVADFAEAQSCKIWSKNYLCNHGTDIESLRKTVREIEAALAKNS</sequence>
<keyword evidence="1" id="KW-0732">Signal</keyword>
<proteinExistence type="predicted"/>
<comment type="caution">
    <text evidence="2">The sequence shown here is derived from an EMBL/GenBank/DDBJ whole genome shotgun (WGS) entry which is preliminary data.</text>
</comment>
<keyword evidence="3" id="KW-1185">Reference proteome</keyword>